<dbReference type="NCBIfam" id="TIGR01396">
    <property type="entry name" value="FlgB"/>
    <property type="match status" value="1"/>
</dbReference>
<reference evidence="8" key="1">
    <citation type="journal article" date="2011" name="BMC Genomics">
        <title>Shotgun sequencing of Yersinia enterocolitica strain W22703 (biotype 2, serotype O:9): genomic evidence for oscillation between invertebrates and mammals.</title>
        <authorList>
            <person name="Fuchs T.M."/>
            <person name="Brandt K."/>
            <person name="Starke M."/>
            <person name="Rattei T."/>
        </authorList>
    </citation>
    <scope>NUCLEOTIDE SEQUENCE</scope>
</reference>
<dbReference type="GO" id="GO:0071973">
    <property type="term" value="P:bacterial-type flagellum-dependent cell motility"/>
    <property type="evidence" value="ECO:0007669"/>
    <property type="project" value="InterPro"/>
</dbReference>
<accession>F4MYJ8</accession>
<dbReference type="InterPro" id="IPR001444">
    <property type="entry name" value="Flag_bb_rod_N"/>
</dbReference>
<keyword evidence="8" id="KW-0966">Cell projection</keyword>
<dbReference type="PIRSF" id="PIRSF002889">
    <property type="entry name" value="Rod_FlgB"/>
    <property type="match status" value="1"/>
</dbReference>
<feature type="region of interest" description="Disordered" evidence="6">
    <location>
        <begin position="74"/>
        <end position="96"/>
    </location>
</feature>
<dbReference type="InterPro" id="IPR006300">
    <property type="entry name" value="FlgB"/>
</dbReference>
<evidence type="ECO:0000256" key="2">
    <source>
        <dbReference type="ARBA" id="ARBA00009677"/>
    </source>
</evidence>
<evidence type="ECO:0000256" key="1">
    <source>
        <dbReference type="ARBA" id="ARBA00004117"/>
    </source>
</evidence>
<dbReference type="AlphaFoldDB" id="F4MYJ8"/>
<dbReference type="EMBL" id="FR718554">
    <property type="protein sequence ID" value="CBX70906.1"/>
    <property type="molecule type" value="Genomic_DNA"/>
</dbReference>
<evidence type="ECO:0000313" key="8">
    <source>
        <dbReference type="EMBL" id="CBX70906.1"/>
    </source>
</evidence>
<evidence type="ECO:0000256" key="6">
    <source>
        <dbReference type="SAM" id="MobiDB-lite"/>
    </source>
</evidence>
<feature type="domain" description="Flagellar basal body rod protein N-terminal" evidence="7">
    <location>
        <begin position="3"/>
        <end position="22"/>
    </location>
</feature>
<comment type="function">
    <text evidence="5">Structural component of flagellum, the bacterial motility apparatus. Part of the rod structure of flagellar basal body.</text>
</comment>
<comment type="subcellular location">
    <subcellularLocation>
        <location evidence="1">Bacterial flagellum basal body</location>
    </subcellularLocation>
</comment>
<evidence type="ECO:0000256" key="3">
    <source>
        <dbReference type="ARBA" id="ARBA00014376"/>
    </source>
</evidence>
<gene>
    <name evidence="8" type="primary">flgB</name>
    <name evidence="8" type="ORF">YEW_KK44500</name>
</gene>
<protein>
    <recommendedName>
        <fullName evidence="3">Flagellar basal body rod protein FlgB</fullName>
    </recommendedName>
</protein>
<dbReference type="Pfam" id="PF00460">
    <property type="entry name" value="Flg_bb_rod"/>
    <property type="match status" value="1"/>
</dbReference>
<sequence>MRAQRQEILSSNIANADTPGFQARDIDFSSQLKKVMEQGRASGTGVSLSLTSARHIPASTVQPPDLDLLFRVPDQPSMDGNTVDMDRERTNLPITA</sequence>
<evidence type="ECO:0000256" key="4">
    <source>
        <dbReference type="ARBA" id="ARBA00023143"/>
    </source>
</evidence>
<organism evidence="8">
    <name type="scientific">Yersinia enterocolitica W22703</name>
    <dbReference type="NCBI Taxonomy" id="913028"/>
    <lineage>
        <taxon>Bacteria</taxon>
        <taxon>Pseudomonadati</taxon>
        <taxon>Pseudomonadota</taxon>
        <taxon>Gammaproteobacteria</taxon>
        <taxon>Enterobacterales</taxon>
        <taxon>Yersiniaceae</taxon>
        <taxon>Yersinia</taxon>
    </lineage>
</organism>
<proteinExistence type="inferred from homology"/>
<evidence type="ECO:0000259" key="7">
    <source>
        <dbReference type="Pfam" id="PF00460"/>
    </source>
</evidence>
<evidence type="ECO:0000256" key="5">
    <source>
        <dbReference type="ARBA" id="ARBA00024934"/>
    </source>
</evidence>
<dbReference type="PANTHER" id="PTHR30435:SF12">
    <property type="entry name" value="FLAGELLAR BASAL BODY ROD PROTEIN FLGB"/>
    <property type="match status" value="1"/>
</dbReference>
<keyword evidence="8" id="KW-0282">Flagellum</keyword>
<comment type="similarity">
    <text evidence="2">Belongs to the flagella basal body rod proteins family.</text>
</comment>
<keyword evidence="4" id="KW-0975">Bacterial flagellum</keyword>
<keyword evidence="8" id="KW-0969">Cilium</keyword>
<dbReference type="PANTHER" id="PTHR30435">
    <property type="entry name" value="FLAGELLAR PROTEIN"/>
    <property type="match status" value="1"/>
</dbReference>
<dbReference type="GO" id="GO:0030694">
    <property type="term" value="C:bacterial-type flagellum basal body, rod"/>
    <property type="evidence" value="ECO:0007669"/>
    <property type="project" value="InterPro"/>
</dbReference>
<name>F4MYJ8_YEREN</name>